<feature type="chain" id="PRO_5032450936" evidence="1">
    <location>
        <begin position="21"/>
        <end position="72"/>
    </location>
</feature>
<protein>
    <submittedName>
        <fullName evidence="2">Uncharacterized protein</fullName>
    </submittedName>
</protein>
<name>A0A811MRJ1_9POAL</name>
<dbReference type="AlphaFoldDB" id="A0A811MRJ1"/>
<keyword evidence="3" id="KW-1185">Reference proteome</keyword>
<dbReference type="Proteomes" id="UP000604825">
    <property type="component" value="Unassembled WGS sequence"/>
</dbReference>
<keyword evidence="1" id="KW-0732">Signal</keyword>
<gene>
    <name evidence="2" type="ORF">NCGR_LOCUS5871</name>
</gene>
<sequence length="72" mass="7369">MARAVVVAVLLMQLCNVILAARPLLVAVADGGRATTTGGHGAEELVVMQVLNGPGGNCNKWQAPNHPPCQAP</sequence>
<evidence type="ECO:0000313" key="3">
    <source>
        <dbReference type="Proteomes" id="UP000604825"/>
    </source>
</evidence>
<organism evidence="2 3">
    <name type="scientific">Miscanthus lutarioriparius</name>
    <dbReference type="NCBI Taxonomy" id="422564"/>
    <lineage>
        <taxon>Eukaryota</taxon>
        <taxon>Viridiplantae</taxon>
        <taxon>Streptophyta</taxon>
        <taxon>Embryophyta</taxon>
        <taxon>Tracheophyta</taxon>
        <taxon>Spermatophyta</taxon>
        <taxon>Magnoliopsida</taxon>
        <taxon>Liliopsida</taxon>
        <taxon>Poales</taxon>
        <taxon>Poaceae</taxon>
        <taxon>PACMAD clade</taxon>
        <taxon>Panicoideae</taxon>
        <taxon>Andropogonodae</taxon>
        <taxon>Andropogoneae</taxon>
        <taxon>Saccharinae</taxon>
        <taxon>Miscanthus</taxon>
    </lineage>
</organism>
<evidence type="ECO:0000313" key="2">
    <source>
        <dbReference type="EMBL" id="CAD6209677.1"/>
    </source>
</evidence>
<proteinExistence type="predicted"/>
<dbReference type="EMBL" id="CAJGYO010000002">
    <property type="protein sequence ID" value="CAD6209677.1"/>
    <property type="molecule type" value="Genomic_DNA"/>
</dbReference>
<reference evidence="2" key="1">
    <citation type="submission" date="2020-10" db="EMBL/GenBank/DDBJ databases">
        <authorList>
            <person name="Han B."/>
            <person name="Lu T."/>
            <person name="Zhao Q."/>
            <person name="Huang X."/>
            <person name="Zhao Y."/>
        </authorList>
    </citation>
    <scope>NUCLEOTIDE SEQUENCE</scope>
</reference>
<comment type="caution">
    <text evidence="2">The sequence shown here is derived from an EMBL/GenBank/DDBJ whole genome shotgun (WGS) entry which is preliminary data.</text>
</comment>
<feature type="signal peptide" evidence="1">
    <location>
        <begin position="1"/>
        <end position="20"/>
    </location>
</feature>
<evidence type="ECO:0000256" key="1">
    <source>
        <dbReference type="SAM" id="SignalP"/>
    </source>
</evidence>
<accession>A0A811MRJ1</accession>